<gene>
    <name evidence="1" type="ORF">RFM68_16285</name>
</gene>
<dbReference type="Proteomes" id="UP001276840">
    <property type="component" value="Unassembled WGS sequence"/>
</dbReference>
<dbReference type="RefSeq" id="WP_320233998.1">
    <property type="nucleotide sequence ID" value="NZ_JAVIJF010000011.1"/>
</dbReference>
<protein>
    <submittedName>
        <fullName evidence="1">Uncharacterized protein</fullName>
    </submittedName>
</protein>
<proteinExistence type="predicted"/>
<reference evidence="1 2" key="1">
    <citation type="submission" date="2023-08" db="EMBL/GenBank/DDBJ databases">
        <title>Implementing the SeqCode for naming new Mesorhizobium species isolated from Vachellia karroo root nodules.</title>
        <authorList>
            <person name="Van Lill M."/>
        </authorList>
    </citation>
    <scope>NUCLEOTIDE SEQUENCE [LARGE SCALE GENOMIC DNA]</scope>
    <source>
        <strain evidence="1 2">MSK 1335</strain>
    </source>
</reference>
<sequence length="77" mass="8669">MNKVILEHYPASKLPNELREGIALSASVTVTVEEEAKRPLDRKQLLELMRNAQANAPGTSLEEAVARVRALRDEWED</sequence>
<accession>A0ABU4ZQ06</accession>
<dbReference type="EMBL" id="JAVIJF010000011">
    <property type="protein sequence ID" value="MDX8526061.1"/>
    <property type="molecule type" value="Genomic_DNA"/>
</dbReference>
<evidence type="ECO:0000313" key="1">
    <source>
        <dbReference type="EMBL" id="MDX8526061.1"/>
    </source>
</evidence>
<name>A0ABU4ZQ06_9HYPH</name>
<comment type="caution">
    <text evidence="1">The sequence shown here is derived from an EMBL/GenBank/DDBJ whole genome shotgun (WGS) entry which is preliminary data.</text>
</comment>
<organism evidence="1 2">
    <name type="scientific">Mesorhizobium montanum</name>
    <dbReference type="NCBI Taxonomy" id="3072323"/>
    <lineage>
        <taxon>Bacteria</taxon>
        <taxon>Pseudomonadati</taxon>
        <taxon>Pseudomonadota</taxon>
        <taxon>Alphaproteobacteria</taxon>
        <taxon>Hyphomicrobiales</taxon>
        <taxon>Phyllobacteriaceae</taxon>
        <taxon>Mesorhizobium</taxon>
    </lineage>
</organism>
<keyword evidence="2" id="KW-1185">Reference proteome</keyword>
<evidence type="ECO:0000313" key="2">
    <source>
        <dbReference type="Proteomes" id="UP001276840"/>
    </source>
</evidence>